<evidence type="ECO:0000256" key="4">
    <source>
        <dbReference type="SAM" id="MobiDB-lite"/>
    </source>
</evidence>
<name>A0A084JPA9_9FIRM</name>
<evidence type="ECO:0000256" key="5">
    <source>
        <dbReference type="SAM" id="SignalP"/>
    </source>
</evidence>
<keyword evidence="3 5" id="KW-0732">Signal</keyword>
<dbReference type="InterPro" id="IPR006059">
    <property type="entry name" value="SBP"/>
</dbReference>
<evidence type="ECO:0000313" key="7">
    <source>
        <dbReference type="Proteomes" id="UP000028525"/>
    </source>
</evidence>
<gene>
    <name evidence="6" type="ORF">IO98_08720</name>
</gene>
<dbReference type="OrthoDB" id="362670at2"/>
<keyword evidence="2" id="KW-0813">Transport</keyword>
<feature type="region of interest" description="Disordered" evidence="4">
    <location>
        <begin position="31"/>
        <end position="51"/>
    </location>
</feature>
<comment type="caution">
    <text evidence="6">The sequence shown here is derived from an EMBL/GenBank/DDBJ whole genome shotgun (WGS) entry which is preliminary data.</text>
</comment>
<dbReference type="PROSITE" id="PS51257">
    <property type="entry name" value="PROKAR_LIPOPROTEIN"/>
    <property type="match status" value="1"/>
</dbReference>
<feature type="chain" id="PRO_5039242823" evidence="5">
    <location>
        <begin position="30"/>
        <end position="447"/>
    </location>
</feature>
<dbReference type="GO" id="GO:1901982">
    <property type="term" value="F:maltose binding"/>
    <property type="evidence" value="ECO:0007669"/>
    <property type="project" value="TreeGrafter"/>
</dbReference>
<dbReference type="SUPFAM" id="SSF53850">
    <property type="entry name" value="Periplasmic binding protein-like II"/>
    <property type="match status" value="1"/>
</dbReference>
<dbReference type="Proteomes" id="UP000028525">
    <property type="component" value="Unassembled WGS sequence"/>
</dbReference>
<protein>
    <submittedName>
        <fullName evidence="6">ABC transporter substrate-binding protein</fullName>
    </submittedName>
</protein>
<keyword evidence="7" id="KW-1185">Reference proteome</keyword>
<dbReference type="Gene3D" id="3.40.190.10">
    <property type="entry name" value="Periplasmic binding protein-like II"/>
    <property type="match status" value="1"/>
</dbReference>
<dbReference type="PANTHER" id="PTHR30061">
    <property type="entry name" value="MALTOSE-BINDING PERIPLASMIC PROTEIN"/>
    <property type="match status" value="1"/>
</dbReference>
<dbReference type="GO" id="GO:0042956">
    <property type="term" value="P:maltodextrin transmembrane transport"/>
    <property type="evidence" value="ECO:0007669"/>
    <property type="project" value="TreeGrafter"/>
</dbReference>
<dbReference type="Pfam" id="PF13416">
    <property type="entry name" value="SBP_bac_8"/>
    <property type="match status" value="1"/>
</dbReference>
<dbReference type="RefSeq" id="WP_038280076.1">
    <property type="nucleotide sequence ID" value="NZ_JPME01000010.1"/>
</dbReference>
<evidence type="ECO:0000256" key="2">
    <source>
        <dbReference type="ARBA" id="ARBA00022448"/>
    </source>
</evidence>
<dbReference type="AlphaFoldDB" id="A0A084JPA9"/>
<evidence type="ECO:0000313" key="6">
    <source>
        <dbReference type="EMBL" id="KEZ90793.1"/>
    </source>
</evidence>
<accession>A0A084JPA9</accession>
<dbReference type="EMBL" id="JPME01000010">
    <property type="protein sequence ID" value="KEZ90793.1"/>
    <property type="molecule type" value="Genomic_DNA"/>
</dbReference>
<sequence>MKRAISIIMAAGMAALAVTGCGSSSSTQATTAQTTAASGETTSGETSAPAENKEAQVITFWYNNTGDEAAVYEKAISEYNASQSNYKVEGLSVTDAQKVIVAMSSNESPDVIKISNQTVVQYQKNGLLESLQPYADKESFDSSIYSEQAMNANTIDRAIYALPLDAYTIQMYYNKELLKEAGYTEPPKTMEEMYEMAVKATKVDGSGNIEVLGYPLFPYASARQELIYGFGGRWWDEESNVTPDNAGILESLNMNVKYRDQFGGKALDGFIGTANTNRYTEQDMFFQGKQLFRLDGSWLPTMMKNFKSTVDYGITLIPGTQANPELRGTSRYETDSVAVPAMAKNKDGAWDFTKWLCSQEGAKIIDLGTGNLPAVKALYDDADIKAVPGFTEFIDALKQEKGIQYPVMADYDEYISMINATLDTVYSGSKTPEEALKALAGQSANLK</sequence>
<organism evidence="6 7">
    <name type="scientific">Lacrimispora celerecrescens</name>
    <dbReference type="NCBI Taxonomy" id="29354"/>
    <lineage>
        <taxon>Bacteria</taxon>
        <taxon>Bacillati</taxon>
        <taxon>Bacillota</taxon>
        <taxon>Clostridia</taxon>
        <taxon>Lachnospirales</taxon>
        <taxon>Lachnospiraceae</taxon>
        <taxon>Lacrimispora</taxon>
    </lineage>
</organism>
<feature type="signal peptide" evidence="5">
    <location>
        <begin position="1"/>
        <end position="29"/>
    </location>
</feature>
<evidence type="ECO:0000256" key="3">
    <source>
        <dbReference type="ARBA" id="ARBA00022729"/>
    </source>
</evidence>
<reference evidence="6 7" key="1">
    <citation type="submission" date="2014-07" db="EMBL/GenBank/DDBJ databases">
        <title>Draft genome of Clostridium celerecrescens 152B isolated from sediments associated with methane hydrate from Krishna Godavari basin.</title>
        <authorList>
            <person name="Honkalas V.S."/>
            <person name="Dabir A.P."/>
            <person name="Arora P."/>
            <person name="Dhakephalkar P.K."/>
        </authorList>
    </citation>
    <scope>NUCLEOTIDE SEQUENCE [LARGE SCALE GENOMIC DNA]</scope>
    <source>
        <strain evidence="6 7">152B</strain>
    </source>
</reference>
<feature type="compositionally biased region" description="Low complexity" evidence="4">
    <location>
        <begin position="31"/>
        <end position="48"/>
    </location>
</feature>
<dbReference type="CDD" id="cd14748">
    <property type="entry name" value="PBP2_UgpB"/>
    <property type="match status" value="1"/>
</dbReference>
<dbReference type="GO" id="GO:0055052">
    <property type="term" value="C:ATP-binding cassette (ABC) transporter complex, substrate-binding subunit-containing"/>
    <property type="evidence" value="ECO:0007669"/>
    <property type="project" value="TreeGrafter"/>
</dbReference>
<dbReference type="STRING" id="29354.IO98_08720"/>
<comment type="similarity">
    <text evidence="1">Belongs to the bacterial solute-binding protein 1 family.</text>
</comment>
<proteinExistence type="inferred from homology"/>
<dbReference type="GO" id="GO:0015768">
    <property type="term" value="P:maltose transport"/>
    <property type="evidence" value="ECO:0007669"/>
    <property type="project" value="TreeGrafter"/>
</dbReference>
<evidence type="ECO:0000256" key="1">
    <source>
        <dbReference type="ARBA" id="ARBA00008520"/>
    </source>
</evidence>
<dbReference type="PANTHER" id="PTHR30061:SF50">
    <property type="entry name" value="MALTOSE_MALTODEXTRIN-BINDING PERIPLASMIC PROTEIN"/>
    <property type="match status" value="1"/>
</dbReference>